<dbReference type="RefSeq" id="WP_186902371.1">
    <property type="nucleotide sequence ID" value="NZ_JACOGD010000001.1"/>
</dbReference>
<gene>
    <name evidence="1" type="ORF">H8K43_02370</name>
</gene>
<accession>A0ABR7A0Y0</accession>
<sequence length="609" mass="64815">MKKRFVITNENTFFSALLLISILPGCGGDKATEADFVARAGAQTAGSSQVSSQALPDTSDQVPLAAAPDYHSLIQQAPPGKQAGLLATALGKPNQLLLGLGVQYLSDIASDAVVMPYFGVTKIDIYDRYLNGIDPQTSWVGWNSPTGAYASMVASDAASLGAVPMYTLYQMASQGDGNTTWLTDTTLMTQYWNNVRTLFQKIQATGKPALVNVEPDFWGYIQRIYNASGVITAYQTEPGRVAIAVASANSSECNTQPNTAVGMVSCMISMARNYAPNAYLGFPPSGFPDLLAQEPAFMQKLGAGKADFVVMQTSDRDAGCYLSNAVDCRSAGGTGDISQTYWDTSNFQWAFSQAAQYSSGSYNAAGVYTPPVYSLPLIWWQTPMGTPAAANGTGTASATASPWRDNRMDYFLNNPAQLTAMNTFAVVFGSGAASQTNLSNDFTSTGQHQFVALQAAYKKKPANLPTAVPVYTDNLAIGWQGTWGWNANVNFSSATPLQSGSYAMNVITTGAYGAVGLTSTTPVAFNSPNAAIQLWAYSATALPIVLILCPVENACNAHVTLNLPPAKWTFFSIPASKFGNPGTIKRINIQSNSPSEVVSFTIDQLYVVK</sequence>
<evidence type="ECO:0000313" key="1">
    <source>
        <dbReference type="EMBL" id="MBC3930504.1"/>
    </source>
</evidence>
<name>A0ABR7A0Y0_9BURK</name>
<dbReference type="Gene3D" id="2.60.120.430">
    <property type="entry name" value="Galactose-binding lectin"/>
    <property type="match status" value="1"/>
</dbReference>
<organism evidence="1 2">
    <name type="scientific">Undibacterium curvum</name>
    <dbReference type="NCBI Taxonomy" id="2762294"/>
    <lineage>
        <taxon>Bacteria</taxon>
        <taxon>Pseudomonadati</taxon>
        <taxon>Pseudomonadota</taxon>
        <taxon>Betaproteobacteria</taxon>
        <taxon>Burkholderiales</taxon>
        <taxon>Oxalobacteraceae</taxon>
        <taxon>Undibacterium</taxon>
    </lineage>
</organism>
<dbReference type="EMBL" id="JACOGD010000001">
    <property type="protein sequence ID" value="MBC3930504.1"/>
    <property type="molecule type" value="Genomic_DNA"/>
</dbReference>
<dbReference type="Proteomes" id="UP000654304">
    <property type="component" value="Unassembled WGS sequence"/>
</dbReference>
<reference evidence="1 2" key="1">
    <citation type="submission" date="2020-08" db="EMBL/GenBank/DDBJ databases">
        <title>Novel species isolated from subtropical streams in China.</title>
        <authorList>
            <person name="Lu H."/>
        </authorList>
    </citation>
    <scope>NUCLEOTIDE SEQUENCE [LARGE SCALE GENOMIC DNA]</scope>
    <source>
        <strain evidence="1 2">CY22W</strain>
    </source>
</reference>
<protein>
    <submittedName>
        <fullName evidence="1">Uncharacterized protein</fullName>
    </submittedName>
</protein>
<keyword evidence="2" id="KW-1185">Reference proteome</keyword>
<comment type="caution">
    <text evidence="1">The sequence shown here is derived from an EMBL/GenBank/DDBJ whole genome shotgun (WGS) entry which is preliminary data.</text>
</comment>
<evidence type="ECO:0000313" key="2">
    <source>
        <dbReference type="Proteomes" id="UP000654304"/>
    </source>
</evidence>
<proteinExistence type="predicted"/>